<protein>
    <submittedName>
        <fullName evidence="1">Uncharacterized protein</fullName>
    </submittedName>
</protein>
<gene>
    <name evidence="1" type="ORF">Bhyg_01945</name>
</gene>
<organism evidence="1 2">
    <name type="scientific">Pseudolycoriella hygida</name>
    <dbReference type="NCBI Taxonomy" id="35572"/>
    <lineage>
        <taxon>Eukaryota</taxon>
        <taxon>Metazoa</taxon>
        <taxon>Ecdysozoa</taxon>
        <taxon>Arthropoda</taxon>
        <taxon>Hexapoda</taxon>
        <taxon>Insecta</taxon>
        <taxon>Pterygota</taxon>
        <taxon>Neoptera</taxon>
        <taxon>Endopterygota</taxon>
        <taxon>Diptera</taxon>
        <taxon>Nematocera</taxon>
        <taxon>Sciaroidea</taxon>
        <taxon>Sciaridae</taxon>
        <taxon>Pseudolycoriella</taxon>
    </lineage>
</organism>
<keyword evidence="2" id="KW-1185">Reference proteome</keyword>
<dbReference type="OrthoDB" id="7776766at2759"/>
<dbReference type="Proteomes" id="UP001151699">
    <property type="component" value="Chromosome A"/>
</dbReference>
<sequence length="296" mass="34081">MSQIYMLGSMPPAIQNYLFNYYSSVNSKASVTCMFCKKVELKKHTTNGTLEQCYKNYIQRYGIEIDQNVCAIVKEFYDLLKKISEKLNVCSLRNAAYAGLGYKTMEKLIFDYGEDISPRCEVRNFVQKGKRNRSIQSESLDQEFTRIMQIFYGRNILSRSRSVRHGEIIVIDDIDDDNNDDEVCRTTQVNDNVNHYAYEVKHEFSHSPTPDVTINPIPMDTIFLSNGQCPSLYSTSMSVSRSRNCWTPTNDNEAFALSIARKLERIPPGIQRRLLEINIEKAILDAESKVINENKL</sequence>
<dbReference type="EMBL" id="WJQU01000001">
    <property type="protein sequence ID" value="KAJ6646731.1"/>
    <property type="molecule type" value="Genomic_DNA"/>
</dbReference>
<feature type="non-terminal residue" evidence="1">
    <location>
        <position position="1"/>
    </location>
</feature>
<dbReference type="AlphaFoldDB" id="A0A9Q0NBR1"/>
<reference evidence="1" key="1">
    <citation type="submission" date="2022-07" db="EMBL/GenBank/DDBJ databases">
        <authorList>
            <person name="Trinca V."/>
            <person name="Uliana J.V.C."/>
            <person name="Torres T.T."/>
            <person name="Ward R.J."/>
            <person name="Monesi N."/>
        </authorList>
    </citation>
    <scope>NUCLEOTIDE SEQUENCE</scope>
    <source>
        <strain evidence="1">HSMRA1968</strain>
        <tissue evidence="1">Whole embryos</tissue>
    </source>
</reference>
<comment type="caution">
    <text evidence="1">The sequence shown here is derived from an EMBL/GenBank/DDBJ whole genome shotgun (WGS) entry which is preliminary data.</text>
</comment>
<name>A0A9Q0NBR1_9DIPT</name>
<evidence type="ECO:0000313" key="1">
    <source>
        <dbReference type="EMBL" id="KAJ6646731.1"/>
    </source>
</evidence>
<proteinExistence type="predicted"/>
<evidence type="ECO:0000313" key="2">
    <source>
        <dbReference type="Proteomes" id="UP001151699"/>
    </source>
</evidence>
<accession>A0A9Q0NBR1</accession>